<dbReference type="EMBL" id="JACEIK010069327">
    <property type="protein sequence ID" value="MCE5167256.1"/>
    <property type="molecule type" value="Genomic_DNA"/>
</dbReference>
<protein>
    <submittedName>
        <fullName evidence="1">Uncharacterized protein</fullName>
    </submittedName>
</protein>
<gene>
    <name evidence="1" type="ORF">HAX54_045004</name>
</gene>
<evidence type="ECO:0000313" key="1">
    <source>
        <dbReference type="EMBL" id="MCE5167256.1"/>
    </source>
</evidence>
<organism evidence="1 2">
    <name type="scientific">Datura stramonium</name>
    <name type="common">Jimsonweed</name>
    <name type="synonym">Common thornapple</name>
    <dbReference type="NCBI Taxonomy" id="4076"/>
    <lineage>
        <taxon>Eukaryota</taxon>
        <taxon>Viridiplantae</taxon>
        <taxon>Streptophyta</taxon>
        <taxon>Embryophyta</taxon>
        <taxon>Tracheophyta</taxon>
        <taxon>Spermatophyta</taxon>
        <taxon>Magnoliopsida</taxon>
        <taxon>eudicotyledons</taxon>
        <taxon>Gunneridae</taxon>
        <taxon>Pentapetalae</taxon>
        <taxon>asterids</taxon>
        <taxon>lamiids</taxon>
        <taxon>Solanales</taxon>
        <taxon>Solanaceae</taxon>
        <taxon>Solanoideae</taxon>
        <taxon>Datureae</taxon>
        <taxon>Datura</taxon>
    </lineage>
</organism>
<accession>A0ABS8Y9S8</accession>
<feature type="non-terminal residue" evidence="1">
    <location>
        <position position="1"/>
    </location>
</feature>
<name>A0ABS8Y9S8_DATST</name>
<dbReference type="Proteomes" id="UP000823775">
    <property type="component" value="Unassembled WGS sequence"/>
</dbReference>
<comment type="caution">
    <text evidence="1">The sequence shown here is derived from an EMBL/GenBank/DDBJ whole genome shotgun (WGS) entry which is preliminary data.</text>
</comment>
<keyword evidence="2" id="KW-1185">Reference proteome</keyword>
<sequence>RPDHGKICENLPEVHITPDPLKIGSAGSRWFAVFQWSTGEENEEEREIGWLRRARRLGL</sequence>
<proteinExistence type="predicted"/>
<evidence type="ECO:0000313" key="2">
    <source>
        <dbReference type="Proteomes" id="UP000823775"/>
    </source>
</evidence>
<feature type="non-terminal residue" evidence="1">
    <location>
        <position position="59"/>
    </location>
</feature>
<reference evidence="1 2" key="1">
    <citation type="journal article" date="2021" name="BMC Genomics">
        <title>Datura genome reveals duplications of psychoactive alkaloid biosynthetic genes and high mutation rate following tissue culture.</title>
        <authorList>
            <person name="Rajewski A."/>
            <person name="Carter-House D."/>
            <person name="Stajich J."/>
            <person name="Litt A."/>
        </authorList>
    </citation>
    <scope>NUCLEOTIDE SEQUENCE [LARGE SCALE GENOMIC DNA]</scope>
    <source>
        <strain evidence="1">AR-01</strain>
    </source>
</reference>